<gene>
    <name evidence="3" type="primary">LOC138929035</name>
</gene>
<organism evidence="2 3">
    <name type="scientific">Drosophila kikkawai</name>
    <name type="common">Fruit fly</name>
    <dbReference type="NCBI Taxonomy" id="30033"/>
    <lineage>
        <taxon>Eukaryota</taxon>
        <taxon>Metazoa</taxon>
        <taxon>Ecdysozoa</taxon>
        <taxon>Arthropoda</taxon>
        <taxon>Hexapoda</taxon>
        <taxon>Insecta</taxon>
        <taxon>Pterygota</taxon>
        <taxon>Neoptera</taxon>
        <taxon>Endopterygota</taxon>
        <taxon>Diptera</taxon>
        <taxon>Brachycera</taxon>
        <taxon>Muscomorpha</taxon>
        <taxon>Ephydroidea</taxon>
        <taxon>Drosophilidae</taxon>
        <taxon>Drosophila</taxon>
        <taxon>Sophophora</taxon>
    </lineage>
</organism>
<feature type="transmembrane region" description="Helical" evidence="1">
    <location>
        <begin position="64"/>
        <end position="85"/>
    </location>
</feature>
<name>A0ABM4GLT3_DROKI</name>
<keyword evidence="1" id="KW-0812">Transmembrane</keyword>
<protein>
    <submittedName>
        <fullName evidence="3">G-protein coupled receptor Mth-like</fullName>
    </submittedName>
</protein>
<accession>A0ABM4GLT3</accession>
<keyword evidence="1" id="KW-0472">Membrane</keyword>
<keyword evidence="2" id="KW-1185">Reference proteome</keyword>
<dbReference type="GeneID" id="138929035"/>
<dbReference type="RefSeq" id="XP_070143671.1">
    <property type="nucleotide sequence ID" value="XM_070287570.1"/>
</dbReference>
<dbReference type="Proteomes" id="UP001652661">
    <property type="component" value="Chromosome 3R"/>
</dbReference>
<evidence type="ECO:0000313" key="2">
    <source>
        <dbReference type="Proteomes" id="UP001652661"/>
    </source>
</evidence>
<reference evidence="3" key="1">
    <citation type="submission" date="2025-08" db="UniProtKB">
        <authorList>
            <consortium name="RefSeq"/>
        </authorList>
    </citation>
    <scope>IDENTIFICATION</scope>
    <source>
        <strain evidence="3">14028-0561.14</strain>
        <tissue evidence="3">Whole fly</tissue>
    </source>
</reference>
<evidence type="ECO:0000256" key="1">
    <source>
        <dbReference type="SAM" id="Phobius"/>
    </source>
</evidence>
<feature type="transmembrane region" description="Helical" evidence="1">
    <location>
        <begin position="29"/>
        <end position="52"/>
    </location>
</feature>
<sequence length="91" mass="11098">MKVKNSLLYFSDHNNSKTNLRSRMHTYQIIMRIFFIMDVPWGVRLIFVYLGWATLERICRYIDYSLGIIIFVLFILKRSTIRFLMESIRNR</sequence>
<evidence type="ECO:0000313" key="3">
    <source>
        <dbReference type="RefSeq" id="XP_070143671.1"/>
    </source>
</evidence>
<keyword evidence="1" id="KW-1133">Transmembrane helix</keyword>
<proteinExistence type="predicted"/>